<protein>
    <recommendedName>
        <fullName evidence="3">C2 domain-containing protein</fullName>
    </recommendedName>
</protein>
<dbReference type="Gene3D" id="2.60.40.150">
    <property type="entry name" value="C2 domain"/>
    <property type="match status" value="1"/>
</dbReference>
<dbReference type="PANTHER" id="PTHR45911">
    <property type="entry name" value="C2 DOMAIN-CONTAINING PROTEIN"/>
    <property type="match status" value="1"/>
</dbReference>
<dbReference type="InterPro" id="IPR035892">
    <property type="entry name" value="C2_domain_sf"/>
</dbReference>
<dbReference type="Pfam" id="PF00168">
    <property type="entry name" value="C2"/>
    <property type="match status" value="1"/>
</dbReference>
<name>A0AAW1NM01_9CHLO</name>
<evidence type="ECO:0000313" key="5">
    <source>
        <dbReference type="Proteomes" id="UP001465755"/>
    </source>
</evidence>
<gene>
    <name evidence="4" type="ORF">WJX73_007640</name>
</gene>
<dbReference type="GO" id="GO:0046872">
    <property type="term" value="F:metal ion binding"/>
    <property type="evidence" value="ECO:0007669"/>
    <property type="project" value="UniProtKB-KW"/>
</dbReference>
<sequence length="123" mass="13860">MLKMGMGVQGKGCGKIKLKVTYWPFDLLYKQPREAKMGAVLVHLKHATNVVAADPNGLSDPCVILTIGKEQKRSVCMYRTLEPVWEEKYDCTQVPIDEVLKVAMWDEDKFNGDDTLGKVETDI</sequence>
<evidence type="ECO:0000256" key="2">
    <source>
        <dbReference type="ARBA" id="ARBA00022837"/>
    </source>
</evidence>
<proteinExistence type="predicted"/>
<dbReference type="SUPFAM" id="SSF49562">
    <property type="entry name" value="C2 domain (Calcium/lipid-binding domain, CaLB)"/>
    <property type="match status" value="1"/>
</dbReference>
<accession>A0AAW1NM01</accession>
<organism evidence="4 5">
    <name type="scientific">Symbiochloris irregularis</name>
    <dbReference type="NCBI Taxonomy" id="706552"/>
    <lineage>
        <taxon>Eukaryota</taxon>
        <taxon>Viridiplantae</taxon>
        <taxon>Chlorophyta</taxon>
        <taxon>core chlorophytes</taxon>
        <taxon>Trebouxiophyceae</taxon>
        <taxon>Trebouxiales</taxon>
        <taxon>Trebouxiaceae</taxon>
        <taxon>Symbiochloris</taxon>
    </lineage>
</organism>
<keyword evidence="2" id="KW-0106">Calcium</keyword>
<dbReference type="AlphaFoldDB" id="A0AAW1NM01"/>
<keyword evidence="1" id="KW-0479">Metal-binding</keyword>
<dbReference type="EMBL" id="JALJOQ010000280">
    <property type="protein sequence ID" value="KAK9786169.1"/>
    <property type="molecule type" value="Genomic_DNA"/>
</dbReference>
<reference evidence="4 5" key="1">
    <citation type="journal article" date="2024" name="Nat. Commun.">
        <title>Phylogenomics reveals the evolutionary origins of lichenization in chlorophyte algae.</title>
        <authorList>
            <person name="Puginier C."/>
            <person name="Libourel C."/>
            <person name="Otte J."/>
            <person name="Skaloud P."/>
            <person name="Haon M."/>
            <person name="Grisel S."/>
            <person name="Petersen M."/>
            <person name="Berrin J.G."/>
            <person name="Delaux P.M."/>
            <person name="Dal Grande F."/>
            <person name="Keller J."/>
        </authorList>
    </citation>
    <scope>NUCLEOTIDE SEQUENCE [LARGE SCALE GENOMIC DNA]</scope>
    <source>
        <strain evidence="4 5">SAG 2036</strain>
    </source>
</reference>
<dbReference type="InterPro" id="IPR000008">
    <property type="entry name" value="C2_dom"/>
</dbReference>
<feature type="domain" description="C2" evidence="3">
    <location>
        <begin position="19"/>
        <end position="123"/>
    </location>
</feature>
<dbReference type="PRINTS" id="PR00360">
    <property type="entry name" value="C2DOMAIN"/>
</dbReference>
<comment type="caution">
    <text evidence="4">The sequence shown here is derived from an EMBL/GenBank/DDBJ whole genome shotgun (WGS) entry which is preliminary data.</text>
</comment>
<evidence type="ECO:0000313" key="4">
    <source>
        <dbReference type="EMBL" id="KAK9786169.1"/>
    </source>
</evidence>
<dbReference type="PROSITE" id="PS50004">
    <property type="entry name" value="C2"/>
    <property type="match status" value="1"/>
</dbReference>
<keyword evidence="5" id="KW-1185">Reference proteome</keyword>
<evidence type="ECO:0000256" key="1">
    <source>
        <dbReference type="ARBA" id="ARBA00022723"/>
    </source>
</evidence>
<evidence type="ECO:0000259" key="3">
    <source>
        <dbReference type="PROSITE" id="PS50004"/>
    </source>
</evidence>
<dbReference type="Proteomes" id="UP001465755">
    <property type="component" value="Unassembled WGS sequence"/>
</dbReference>